<accession>A0A388KJT2</accession>
<name>A0A388KJT2_CHABU</name>
<keyword evidence="6" id="KW-0812">Transmembrane</keyword>
<sequence length="3485" mass="387704">MVETRIGTSTTPQSEAEQTRIAAILRERKEKKELLKQAKLKAIQVAKKKRLEEEMMRLQKEEMLKLQWEEEEKRKAAEEEAAAEEEEVEEDPLERRRGGDRGETSGTKGEDAWMEKTISEWVANLSLGEDEEALLYVPQEEREVFAREFEAIENPLEHLTIEDEKKFEWKLRMMREKKRRREETNRVAKEVERVRACRQEVQTQAETPAKLDKILGYLEVLSMDWGEAAGATLHLREHECRLPSLSGEVKIARLFHVSGVDNSLAHCRLSAPAFARLVRKEPLEDQVFVVYVRPVTEPKEEDSSMDPAIAKLLEEFKDLTEPPTGVVSRPIQHRIEIEPGSRTPKGAVYRMSLRELEELRKQLDELLEKGWIRPSSSPFGAPVLFVPKKDGELRMCIDYRGLNAITVKSVEPLPKIDDLLDRVQGCRYFSKIELKSGYHEIEVHPDDQYKTTFRTRYGHYEFIVMPFGLTNVPATFQRCMNDLFRPWLDRFVVVYLDDILVFNRTLQEHQGHLRLLKKEAIWQWDKECVSALKKLKRALIEYPVLKVVDPSLPFLITRDASQYGIGVVLQQDDDNGYRPVEFMSARMPSEKVATSTYERELYALRQALEHWKHYLLGRHFKVYSDHETLRWLKTQAKMTPKLTRWAAKIDQYDFELKPVKGKYNVGADALSRISDYFGAIVHYLDIGSDLQEKVRQAYVQDPIYSDLLKRVKEAPETELDYRTTGGLLFEKTNVVDRLCIPNSEGIRSLILGECHDTEGHFGWQNTLANLMHAYTWSGMKNDYIEYVRSCKVLCCLNYEVQSRNEVGRGRCGVDGGGGSKYTDRLNYSFNSFITCGVMQFYCYSDDGVRVFINDEQVLEDDSVHASQLSYGTFYNRIPNSWNRIYVQYFQSGGAKRLQLRWRPPGGRYSGGPGTTGFRKKQQAGRKAYSSHVGRLSLSVPTPGKNGFALSGMQFIPYEWLARKDGKHHQQNESVRASSLEYDQPVDGRVFDPLDPFGPWQESMFPTTRENLKISGKPQAGTRSYISSLKSLDSKPRKSLSGAKDVHTSQFETVGLEMEDLELGHGEGQMWGRAGSETGVQQNSSVPSDEVLLDLMDIMGVLPNTLLESEPGSYEYYLAKSLANNSDALTSFISKFLGNVTDQVQALGKYRGSQDLLAKEMLLSPNGSQATPEELLSWLHNGDFPRKRPPKYHRLDEIYNRSWSERRELQWEDCQMSDGCPIPQEVYGGAQKAMSEREKQDFARGQEGMAMSQPGKATSQSGTAPRTGEAKSRSLGQKAMDFLLEKTQFKAEIKITKEVIKGEGGKEEVVVWEYPEEDIQSLNELYEKHAVLFNFSGRSKELSLNEKRRGRGHLGTSCPQGGSGGPGGKRVALRQTMLQECEREPGVWYINSSQYRGWIFDDNLENPKWVWVLKREPTVKLDIYPPYDSRWRHTGAKRMEDKETGFIVKPMLDDAVMQDVEQRLKLMGELHEVGKNAELAFLENAEARAQQQGQARGREEGSKEMEEGKGDNMDCEEGGRGGTEGGSTSTKRKGESRGEDGFSTQERGSQQGKRRQKTQSGEGATTGEEEAGGKTSKESSGSSGKESEADTGSHGAASKGSRAGEEESGMAGGREVVLTDKDHLEGSPQHEEDRSGAQGSQGHETLEDEERILQAEEDQRESSADTESEASSEEEEEEEEEEQEDSDVEDWSRERWIKEVEQLEWGRTIACEIRLAHHKHLRNLQQATQAREDITSENRFELLRREGEINEFYASQYASQTRTVRNEIHIQQEEYGRIFQWPKTYHIKERKRDGKKRKVQMVEEQSSATGGGNDSMEDAAMEEDRVKEESEEEEVQDLRRQSAILVVQETHLQESEEHQKTKYKIEKKLQRVKTAWWAPAASNHSTGVVILQSKRAMAADRIRITEARVDKEEGRWVKVDFELHEEPYTLLSVCSEVPDTPVPLRMSVNGVSMDISKCFNSNTSCSYGLEHGCEYPCHLLFSEDATPEVRSIQVEPPNKGLTGEETLIISGSRFGEAEDAVVMLRSQSSPHNYSGECIVLSVTNNTTLHCQLPALTAGRYLVYLSFKHIGHARFGYPFHAVQNFTTGIYSITPQAGSLYGGTDVTILGYGFSTIRGYNRVWFGDNLEAKVLFSSAGKLQVVAPASNYSVNVVVRVEVCFQEASVEYMAITGYDGYIRLGPSVPPSVPLSAPPSVSEGTNIFTFDRALTPIIQYTEPHNVKPWERNDIVIRGSNFLPTATVDPASIQVFVGREICDIKKNYSAPSARTPSPAPEYEFDKYESPSPSPAPEEQEASPATDAAPAPEEQEPPPETDAAPAPVFEEEDDLLPDDDSGADGVAPSPVESSASFTRRLLDYTDGMDAIIYSVTNEVLACEVPGMMAGMHPVVVNIKGIGQSLGPLRVNQTDEELLRYRLLDAAISEQVHPVFLNVRFTLTDISPRSGSVAGGVNVTFTGLGFGSRIADHRVTIGNIPCDVIEASPTNIVCVSGRSNGHVGAFDIDVWIGDNFHGAAETFGTFEYSGEATPFVYTITPHRGTTAGNNLVLITGEGFGNVAEDVKAYIDEAPCSIVSPMNDTHIYCRTGPSKGTRLNGRVWVDVSGKGHSLADLAPNATSSPRQNIDWGTFNRTQAVIFQYIDVWSSRTTWGNSLLPIEGDSVYVPANTTLYVDMLTPKLELVIIEGDVVFDDTTDVSLSAKWIVIRSGSLVVGTPENPFNHKATITLRCDTECQELPIYGAKVIAVRYGKLMMHGKPKVPSWTRLNRTASPGDTTVSLSESVNWEIGDEVAIAPSNFVPTEVDTAQIIDIRQNGTQLVLDSPLQFPHVGQVLTIEGQPLDVRAEVAVLSRNVVIEGSSDSQAMQFGATVMMHSPGADSLVGTFSNVEVRQAGQAFRLGRYPIHFHMIGTVSRSYVKNCSIHHTYNRAIAVHGVNNLTVANNVAYRTMGHTFFVEDGAEMYNVFDGNLGMDTRPSSSLLNTDQTPATFWVTNPLNYVRNNVAAGSASYGFWYKLDESPSGASEAAFSNVICPLRSPLGQYKNNVAHSNNVYGLRVHPVYRPGRLPYGLRYNPTYAVFEGLRAYRCGSKCAIGGTTERVQFANFTVADCGGARTRPKVAGKDRASGIEITFAYSDRPAITNALVIADMGGRRTSAEAGGGGVSAEVDGGQRRSAEVERRSAEVERRSAEVGGGRRRWRGGWQRWAEVSGGGAEVERRWAEVGGGGAKVGGGGRRSAEVGGGGRRGSGSGLGSKSGEEVVAWTADGPMCAEVGGGGQVERRWVEVGEGRRRWAEAGGGDRDQDWEVEAEVVNLPRGDLRTWEGEVVNFPRGDLVTWEGEVASLPPEAEAGGKRKQRGKSGEEEEEEEKEDEEEEEEGGRGADDAGACGAEGYAAEVGKPTEAEVEEDTQGEPRQSRSRGGAGAEAEEVEKSTEAQVEEDTQGEAEAEPEPEAKAEEVGKSAEPAVAEDRQGPLATWATWHVANLARDDLATCRASP</sequence>
<keyword evidence="17" id="KW-0966">Cell projection</keyword>
<dbReference type="GO" id="GO:0005886">
    <property type="term" value="C:plasma membrane"/>
    <property type="evidence" value="ECO:0007669"/>
    <property type="project" value="UniProtKB-SubCell"/>
</dbReference>
<dbReference type="InterPro" id="IPR041373">
    <property type="entry name" value="RT_RNaseH"/>
</dbReference>
<dbReference type="PANTHER" id="PTHR46769:SF2">
    <property type="entry name" value="FIBROCYSTIN-L ISOFORM 2 PRECURSOR-RELATED"/>
    <property type="match status" value="1"/>
</dbReference>
<dbReference type="InterPro" id="IPR043128">
    <property type="entry name" value="Rev_trsase/Diguanyl_cyclase"/>
</dbReference>
<evidence type="ECO:0000313" key="23">
    <source>
        <dbReference type="Proteomes" id="UP000265515"/>
    </source>
</evidence>
<dbReference type="EMBL" id="BFEA01000128">
    <property type="protein sequence ID" value="GBG70297.1"/>
    <property type="molecule type" value="Genomic_DNA"/>
</dbReference>
<feature type="compositionally biased region" description="Basic and acidic residues" evidence="18">
    <location>
        <begin position="1616"/>
        <end position="1634"/>
    </location>
</feature>
<evidence type="ECO:0000256" key="2">
    <source>
        <dbReference type="ARBA" id="ARBA00004236"/>
    </source>
</evidence>
<feature type="domain" description="PA14" evidence="21">
    <location>
        <begin position="774"/>
        <end position="915"/>
    </location>
</feature>
<evidence type="ECO:0000256" key="12">
    <source>
        <dbReference type="ARBA" id="ARBA00022801"/>
    </source>
</evidence>
<gene>
    <name evidence="22" type="ORF">CBR_g6425</name>
</gene>
<dbReference type="SMART" id="SM00710">
    <property type="entry name" value="PbH1"/>
    <property type="match status" value="6"/>
</dbReference>
<dbReference type="InterPro" id="IPR011050">
    <property type="entry name" value="Pectin_lyase_fold/virulence"/>
</dbReference>
<organism evidence="22 23">
    <name type="scientific">Chara braunii</name>
    <name type="common">Braun's stonewort</name>
    <dbReference type="NCBI Taxonomy" id="69332"/>
    <lineage>
        <taxon>Eukaryota</taxon>
        <taxon>Viridiplantae</taxon>
        <taxon>Streptophyta</taxon>
        <taxon>Charophyceae</taxon>
        <taxon>Charales</taxon>
        <taxon>Characeae</taxon>
        <taxon>Chara</taxon>
    </lineage>
</organism>
<keyword evidence="8" id="KW-0540">Nuclease</keyword>
<feature type="compositionally biased region" description="Basic and acidic residues" evidence="18">
    <location>
        <begin position="63"/>
        <end position="78"/>
    </location>
</feature>
<dbReference type="CDD" id="cd00603">
    <property type="entry name" value="IPT_PCSR"/>
    <property type="match status" value="2"/>
</dbReference>
<dbReference type="Pfam" id="PF00078">
    <property type="entry name" value="RVT_1"/>
    <property type="match status" value="1"/>
</dbReference>
<dbReference type="Pfam" id="PF17917">
    <property type="entry name" value="RT_RNaseH"/>
    <property type="match status" value="1"/>
</dbReference>
<evidence type="ECO:0000256" key="8">
    <source>
        <dbReference type="ARBA" id="ARBA00022722"/>
    </source>
</evidence>
<dbReference type="PROSITE" id="PS51820">
    <property type="entry name" value="PA14"/>
    <property type="match status" value="1"/>
</dbReference>
<feature type="region of interest" description="Disordered" evidence="18">
    <location>
        <begin position="1233"/>
        <end position="1273"/>
    </location>
</feature>
<evidence type="ECO:0000256" key="6">
    <source>
        <dbReference type="ARBA" id="ARBA00022692"/>
    </source>
</evidence>
<evidence type="ECO:0000256" key="16">
    <source>
        <dbReference type="ARBA" id="ARBA00023180"/>
    </source>
</evidence>
<evidence type="ECO:0000256" key="13">
    <source>
        <dbReference type="ARBA" id="ARBA00022918"/>
    </source>
</evidence>
<evidence type="ECO:0000256" key="17">
    <source>
        <dbReference type="ARBA" id="ARBA00023273"/>
    </source>
</evidence>
<keyword evidence="16" id="KW-0325">Glycoprotein</keyword>
<keyword evidence="14" id="KW-1133">Transmembrane helix</keyword>
<dbReference type="InterPro" id="IPR014756">
    <property type="entry name" value="Ig_E-set"/>
</dbReference>
<keyword evidence="15" id="KW-0472">Membrane</keyword>
<dbReference type="OrthoDB" id="530609at2759"/>
<evidence type="ECO:0000256" key="15">
    <source>
        <dbReference type="ARBA" id="ARBA00023136"/>
    </source>
</evidence>
<dbReference type="GO" id="GO:0016787">
    <property type="term" value="F:hydrolase activity"/>
    <property type="evidence" value="ECO:0007669"/>
    <property type="project" value="UniProtKB-KW"/>
</dbReference>
<feature type="region of interest" description="Disordered" evidence="18">
    <location>
        <begin position="2260"/>
        <end position="2344"/>
    </location>
</feature>
<dbReference type="SMART" id="SM01225">
    <property type="entry name" value="G8"/>
    <property type="match status" value="1"/>
</dbReference>
<evidence type="ECO:0000256" key="4">
    <source>
        <dbReference type="ARBA" id="ARBA00022475"/>
    </source>
</evidence>
<dbReference type="InterPro" id="IPR055401">
    <property type="entry name" value="CEMIP_beta-hel_dom"/>
</dbReference>
<dbReference type="Proteomes" id="UP000265515">
    <property type="component" value="Unassembled WGS sequence"/>
</dbReference>
<evidence type="ECO:0000256" key="7">
    <source>
        <dbReference type="ARBA" id="ARBA00022695"/>
    </source>
</evidence>
<feature type="region of interest" description="Disordered" evidence="18">
    <location>
        <begin position="3143"/>
        <end position="3175"/>
    </location>
</feature>
<feature type="domain" description="G8" evidence="20">
    <location>
        <begin position="2640"/>
        <end position="2759"/>
    </location>
</feature>
<reference evidence="22 23" key="1">
    <citation type="journal article" date="2018" name="Cell">
        <title>The Chara Genome: Secondary Complexity and Implications for Plant Terrestrialization.</title>
        <authorList>
            <person name="Nishiyama T."/>
            <person name="Sakayama H."/>
            <person name="Vries J.D."/>
            <person name="Buschmann H."/>
            <person name="Saint-Marcoux D."/>
            <person name="Ullrich K.K."/>
            <person name="Haas F.B."/>
            <person name="Vanderstraeten L."/>
            <person name="Becker D."/>
            <person name="Lang D."/>
            <person name="Vosolsobe S."/>
            <person name="Rombauts S."/>
            <person name="Wilhelmsson P.K.I."/>
            <person name="Janitza P."/>
            <person name="Kern R."/>
            <person name="Heyl A."/>
            <person name="Rumpler F."/>
            <person name="Villalobos L.I.A.C."/>
            <person name="Clay J.M."/>
            <person name="Skokan R."/>
            <person name="Toyoda A."/>
            <person name="Suzuki Y."/>
            <person name="Kagoshima H."/>
            <person name="Schijlen E."/>
            <person name="Tajeshwar N."/>
            <person name="Catarino B."/>
            <person name="Hetherington A.J."/>
            <person name="Saltykova A."/>
            <person name="Bonnot C."/>
            <person name="Breuninger H."/>
            <person name="Symeonidi A."/>
            <person name="Radhakrishnan G.V."/>
            <person name="Van Nieuwerburgh F."/>
            <person name="Deforce D."/>
            <person name="Chang C."/>
            <person name="Karol K.G."/>
            <person name="Hedrich R."/>
            <person name="Ulvskov P."/>
            <person name="Glockner G."/>
            <person name="Delwiche C.F."/>
            <person name="Petrasek J."/>
            <person name="Van de Peer Y."/>
            <person name="Friml J."/>
            <person name="Beilby M."/>
            <person name="Dolan L."/>
            <person name="Kohara Y."/>
            <person name="Sugano S."/>
            <person name="Fujiyama A."/>
            <person name="Delaux P.-M."/>
            <person name="Quint M."/>
            <person name="TheiBen G."/>
            <person name="Hagemann M."/>
            <person name="Harholt J."/>
            <person name="Dunand C."/>
            <person name="Zachgo S."/>
            <person name="Langdale J."/>
            <person name="Maumus F."/>
            <person name="Straeten D.V.D."/>
            <person name="Gould S.B."/>
            <person name="Rensing S.A."/>
        </authorList>
    </citation>
    <scope>NUCLEOTIDE SEQUENCE [LARGE SCALE GENOMIC DNA]</scope>
    <source>
        <strain evidence="22 23">S276</strain>
    </source>
</reference>
<evidence type="ECO:0000259" key="19">
    <source>
        <dbReference type="PROSITE" id="PS50878"/>
    </source>
</evidence>
<feature type="compositionally biased region" description="Acidic residues" evidence="18">
    <location>
        <begin position="3350"/>
        <end position="3365"/>
    </location>
</feature>
<feature type="compositionally biased region" description="Basic and acidic residues" evidence="18">
    <location>
        <begin position="3439"/>
        <end position="3448"/>
    </location>
</feature>
<dbReference type="PROSITE" id="PS51484">
    <property type="entry name" value="G8"/>
    <property type="match status" value="1"/>
</dbReference>
<keyword evidence="9" id="KW-0732">Signal</keyword>
<evidence type="ECO:0000256" key="1">
    <source>
        <dbReference type="ARBA" id="ARBA00004167"/>
    </source>
</evidence>
<evidence type="ECO:0000256" key="5">
    <source>
        <dbReference type="ARBA" id="ARBA00022679"/>
    </source>
</evidence>
<keyword evidence="7" id="KW-0548">Nucleotidyltransferase</keyword>
<evidence type="ECO:0000256" key="18">
    <source>
        <dbReference type="SAM" id="MobiDB-lite"/>
    </source>
</evidence>
<dbReference type="PANTHER" id="PTHR46769">
    <property type="entry name" value="POLYCYSTIC KIDNEY AND HEPATIC DISEASE 1 (AUTOSOMAL RECESSIVE)-LIKE 1"/>
    <property type="match status" value="1"/>
</dbReference>
<evidence type="ECO:0000256" key="3">
    <source>
        <dbReference type="ARBA" id="ARBA00004316"/>
    </source>
</evidence>
<dbReference type="STRING" id="69332.A0A388KJT2"/>
<feature type="compositionally biased region" description="Low complexity" evidence="18">
    <location>
        <begin position="3372"/>
        <end position="3384"/>
    </location>
</feature>
<feature type="region of interest" description="Disordered" evidence="18">
    <location>
        <begin position="3328"/>
        <end position="3461"/>
    </location>
</feature>
<evidence type="ECO:0000259" key="20">
    <source>
        <dbReference type="PROSITE" id="PS51484"/>
    </source>
</evidence>
<dbReference type="Gene3D" id="2.160.20.10">
    <property type="entry name" value="Single-stranded right-handed beta-helix, Pectin lyase-like"/>
    <property type="match status" value="1"/>
</dbReference>
<feature type="domain" description="Reverse transcriptase" evidence="19">
    <location>
        <begin position="367"/>
        <end position="569"/>
    </location>
</feature>
<dbReference type="InterPro" id="IPR002909">
    <property type="entry name" value="IPT_dom"/>
</dbReference>
<feature type="compositionally biased region" description="Polar residues" evidence="18">
    <location>
        <begin position="1254"/>
        <end position="1263"/>
    </location>
</feature>
<dbReference type="GO" id="GO:0004519">
    <property type="term" value="F:endonuclease activity"/>
    <property type="evidence" value="ECO:0007669"/>
    <property type="project" value="UniProtKB-KW"/>
</dbReference>
<keyword evidence="10" id="KW-0677">Repeat</keyword>
<dbReference type="SUPFAM" id="SSF51126">
    <property type="entry name" value="Pectin lyase-like"/>
    <property type="match status" value="1"/>
</dbReference>
<feature type="compositionally biased region" description="Acidic residues" evidence="18">
    <location>
        <begin position="2319"/>
        <end position="2332"/>
    </location>
</feature>
<keyword evidence="11" id="KW-0255">Endonuclease</keyword>
<dbReference type="Pfam" id="PF17921">
    <property type="entry name" value="Integrase_H2C2"/>
    <property type="match status" value="1"/>
</dbReference>
<feature type="compositionally biased region" description="Acidic residues" evidence="18">
    <location>
        <begin position="3424"/>
        <end position="3438"/>
    </location>
</feature>
<evidence type="ECO:0000259" key="21">
    <source>
        <dbReference type="PROSITE" id="PS51820"/>
    </source>
</evidence>
<dbReference type="Gene3D" id="3.30.70.270">
    <property type="match status" value="1"/>
</dbReference>
<dbReference type="SUPFAM" id="SSF56988">
    <property type="entry name" value="Anthrax protective antigen"/>
    <property type="match status" value="1"/>
</dbReference>
<evidence type="ECO:0000256" key="11">
    <source>
        <dbReference type="ARBA" id="ARBA00022759"/>
    </source>
</evidence>
<dbReference type="Pfam" id="PF24606">
    <property type="entry name" value="CEMIP_beta-hel"/>
    <property type="match status" value="1"/>
</dbReference>
<dbReference type="CDD" id="cd09274">
    <property type="entry name" value="RNase_HI_RT_Ty3"/>
    <property type="match status" value="1"/>
</dbReference>
<keyword evidence="12" id="KW-0378">Hydrolase</keyword>
<feature type="compositionally biased region" description="Polar residues" evidence="18">
    <location>
        <begin position="1541"/>
        <end position="1550"/>
    </location>
</feature>
<dbReference type="InterPro" id="IPR013783">
    <property type="entry name" value="Ig-like_fold"/>
</dbReference>
<protein>
    <recommendedName>
        <fullName evidence="24">Reverse transcriptase</fullName>
    </recommendedName>
</protein>
<feature type="region of interest" description="Disordered" evidence="18">
    <location>
        <begin position="1486"/>
        <end position="1691"/>
    </location>
</feature>
<evidence type="ECO:0008006" key="24">
    <source>
        <dbReference type="Google" id="ProtNLM"/>
    </source>
</evidence>
<feature type="compositionally biased region" description="Basic and acidic residues" evidence="18">
    <location>
        <begin position="93"/>
        <end position="113"/>
    </location>
</feature>
<dbReference type="InterPro" id="IPR012334">
    <property type="entry name" value="Pectin_lyas_fold"/>
</dbReference>
<comment type="caution">
    <text evidence="22">The sequence shown here is derived from an EMBL/GenBank/DDBJ whole genome shotgun (WGS) entry which is preliminary data.</text>
</comment>
<evidence type="ECO:0000313" key="22">
    <source>
        <dbReference type="EMBL" id="GBG70297.1"/>
    </source>
</evidence>
<dbReference type="Gramene" id="GBG70297">
    <property type="protein sequence ID" value="GBG70297"/>
    <property type="gene ID" value="CBR_g6425"/>
</dbReference>
<dbReference type="InterPro" id="IPR052387">
    <property type="entry name" value="Fibrocystin"/>
</dbReference>
<feature type="region of interest" description="Disordered" evidence="18">
    <location>
        <begin position="3213"/>
        <end position="3246"/>
    </location>
</feature>
<dbReference type="GO" id="GO:0042995">
    <property type="term" value="C:cell projection"/>
    <property type="evidence" value="ECO:0007669"/>
    <property type="project" value="UniProtKB-SubCell"/>
</dbReference>
<dbReference type="CDD" id="cd01647">
    <property type="entry name" value="RT_LTR"/>
    <property type="match status" value="1"/>
</dbReference>
<feature type="region of interest" description="Disordered" evidence="18">
    <location>
        <begin position="63"/>
        <end position="113"/>
    </location>
</feature>
<evidence type="ECO:0000256" key="10">
    <source>
        <dbReference type="ARBA" id="ARBA00022737"/>
    </source>
</evidence>
<dbReference type="InterPro" id="IPR000477">
    <property type="entry name" value="RT_dom"/>
</dbReference>
<dbReference type="Pfam" id="PF10162">
    <property type="entry name" value="G8"/>
    <property type="match status" value="1"/>
</dbReference>
<dbReference type="InterPro" id="IPR043502">
    <property type="entry name" value="DNA/RNA_pol_sf"/>
</dbReference>
<keyword evidence="5" id="KW-0808">Transferase</keyword>
<proteinExistence type="predicted"/>
<feature type="region of interest" description="Disordered" evidence="18">
    <location>
        <begin position="1789"/>
        <end position="1835"/>
    </location>
</feature>
<feature type="compositionally biased region" description="Low complexity" evidence="18">
    <location>
        <begin position="2292"/>
        <end position="2302"/>
    </location>
</feature>
<dbReference type="SUPFAM" id="SSF56672">
    <property type="entry name" value="DNA/RNA polymerases"/>
    <property type="match status" value="1"/>
</dbReference>
<dbReference type="GO" id="GO:0003964">
    <property type="term" value="F:RNA-directed DNA polymerase activity"/>
    <property type="evidence" value="ECO:0007669"/>
    <property type="project" value="UniProtKB-KW"/>
</dbReference>
<feature type="compositionally biased region" description="Basic and acidic residues" evidence="18">
    <location>
        <begin position="3158"/>
        <end position="3175"/>
    </location>
</feature>
<dbReference type="SUPFAM" id="SSF81296">
    <property type="entry name" value="E set domains"/>
    <property type="match status" value="3"/>
</dbReference>
<dbReference type="InterPro" id="IPR019316">
    <property type="entry name" value="G8_domain"/>
</dbReference>
<feature type="compositionally biased region" description="Basic and acidic residues" evidence="18">
    <location>
        <begin position="1495"/>
        <end position="1511"/>
    </location>
</feature>
<feature type="compositionally biased region" description="Acidic residues" evidence="18">
    <location>
        <begin position="1645"/>
        <end position="1688"/>
    </location>
</feature>
<comment type="subcellular location">
    <subcellularLocation>
        <location evidence="2">Cell membrane</location>
    </subcellularLocation>
    <subcellularLocation>
        <location evidence="3">Cell projection</location>
    </subcellularLocation>
    <subcellularLocation>
        <location evidence="1">Membrane</location>
        <topology evidence="1">Single-pass membrane protein</topology>
    </subcellularLocation>
</comment>
<dbReference type="Gene3D" id="2.60.40.10">
    <property type="entry name" value="Immunoglobulins"/>
    <property type="match status" value="3"/>
</dbReference>
<dbReference type="Gene3D" id="1.10.340.70">
    <property type="match status" value="1"/>
</dbReference>
<dbReference type="Gene3D" id="3.10.10.10">
    <property type="entry name" value="HIV Type 1 Reverse Transcriptase, subunit A, domain 1"/>
    <property type="match status" value="1"/>
</dbReference>
<feature type="region of interest" description="Disordered" evidence="18">
    <location>
        <begin position="1343"/>
        <end position="1369"/>
    </location>
</feature>
<evidence type="ECO:0000256" key="14">
    <source>
        <dbReference type="ARBA" id="ARBA00022989"/>
    </source>
</evidence>
<keyword evidence="23" id="KW-1185">Reference proteome</keyword>
<feature type="compositionally biased region" description="Gly residues" evidence="18">
    <location>
        <begin position="3213"/>
        <end position="3242"/>
    </location>
</feature>
<dbReference type="CDD" id="cd00102">
    <property type="entry name" value="IPT"/>
    <property type="match status" value="1"/>
</dbReference>
<dbReference type="InterPro" id="IPR037524">
    <property type="entry name" value="PA14/GLEYA"/>
</dbReference>
<dbReference type="Pfam" id="PF01833">
    <property type="entry name" value="TIG"/>
    <property type="match status" value="3"/>
</dbReference>
<evidence type="ECO:0000256" key="9">
    <source>
        <dbReference type="ARBA" id="ARBA00022729"/>
    </source>
</evidence>
<dbReference type="SMART" id="SM00429">
    <property type="entry name" value="IPT"/>
    <property type="match status" value="3"/>
</dbReference>
<dbReference type="InterPro" id="IPR041588">
    <property type="entry name" value="Integrase_H2C2"/>
</dbReference>
<keyword evidence="13" id="KW-0695">RNA-directed DNA polymerase</keyword>
<feature type="compositionally biased region" description="Basic and acidic residues" evidence="18">
    <location>
        <begin position="1233"/>
        <end position="1243"/>
    </location>
</feature>
<keyword evidence="4" id="KW-1003">Cell membrane</keyword>
<feature type="compositionally biased region" description="Acidic residues" evidence="18">
    <location>
        <begin position="79"/>
        <end position="92"/>
    </location>
</feature>
<dbReference type="PROSITE" id="PS50878">
    <property type="entry name" value="RT_POL"/>
    <property type="match status" value="1"/>
</dbReference>
<dbReference type="InterPro" id="IPR006626">
    <property type="entry name" value="PbH1"/>
</dbReference>